<evidence type="ECO:0000313" key="2">
    <source>
        <dbReference type="Proteomes" id="UP000245884"/>
    </source>
</evidence>
<dbReference type="EMBL" id="KZ819676">
    <property type="protein sequence ID" value="PWN25383.1"/>
    <property type="molecule type" value="Genomic_DNA"/>
</dbReference>
<protein>
    <submittedName>
        <fullName evidence="1">Uncharacterized protein</fullName>
    </submittedName>
</protein>
<keyword evidence="2" id="KW-1185">Reference proteome</keyword>
<dbReference type="AlphaFoldDB" id="A0A316UN89"/>
<gene>
    <name evidence="1" type="ORF">BDZ90DRAFT_262431</name>
</gene>
<reference evidence="1 2" key="1">
    <citation type="journal article" date="2018" name="Mol. Biol. Evol.">
        <title>Broad Genomic Sampling Reveals a Smut Pathogenic Ancestry of the Fungal Clade Ustilaginomycotina.</title>
        <authorList>
            <person name="Kijpornyongpan T."/>
            <person name="Mondo S.J."/>
            <person name="Barry K."/>
            <person name="Sandor L."/>
            <person name="Lee J."/>
            <person name="Lipzen A."/>
            <person name="Pangilinan J."/>
            <person name="LaButti K."/>
            <person name="Hainaut M."/>
            <person name="Henrissat B."/>
            <person name="Grigoriev I.V."/>
            <person name="Spatafora J.W."/>
            <person name="Aime M.C."/>
        </authorList>
    </citation>
    <scope>NUCLEOTIDE SEQUENCE [LARGE SCALE GENOMIC DNA]</scope>
    <source>
        <strain evidence="1 2">MCA 5214</strain>
    </source>
</reference>
<name>A0A316UN89_9BASI</name>
<evidence type="ECO:0000313" key="1">
    <source>
        <dbReference type="EMBL" id="PWN25383.1"/>
    </source>
</evidence>
<dbReference type="GeneID" id="37030303"/>
<organism evidence="1 2">
    <name type="scientific">Jaminaea rosea</name>
    <dbReference type="NCBI Taxonomy" id="1569628"/>
    <lineage>
        <taxon>Eukaryota</taxon>
        <taxon>Fungi</taxon>
        <taxon>Dikarya</taxon>
        <taxon>Basidiomycota</taxon>
        <taxon>Ustilaginomycotina</taxon>
        <taxon>Exobasidiomycetes</taxon>
        <taxon>Microstromatales</taxon>
        <taxon>Microstromatales incertae sedis</taxon>
        <taxon>Jaminaea</taxon>
    </lineage>
</organism>
<accession>A0A316UN89</accession>
<sequence>MRKGGALGRGALTLKIRLSSAHQRRPQPSPLEVFLGRLVVEAGASVRLPGYHGMSSNVRARIPRAPRRFEDLAPTTSYINWVGSVVPVDILLRANKDVPFIPGPCTIDVPLIACSQSSAPVGDALAAVFREQEYDPPINAGRTRMQEMCRWNGELLLGRIRLSPNRLEDQSMWDRRLRASIKVKSIVLVFGHLGMPATLVLGDKKTAMDRIIDRILRKGASYDVAALHKRMQGGHESQSRYLDRRFTPSLPNMHITLEGTSTVKLDGNGYAL</sequence>
<dbReference type="RefSeq" id="XP_025359995.1">
    <property type="nucleotide sequence ID" value="XM_025508480.1"/>
</dbReference>
<proteinExistence type="predicted"/>
<dbReference type="Proteomes" id="UP000245884">
    <property type="component" value="Unassembled WGS sequence"/>
</dbReference>